<dbReference type="EMBL" id="UYYG01000020">
    <property type="protein sequence ID" value="VDN51421.1"/>
    <property type="molecule type" value="Genomic_DNA"/>
</dbReference>
<evidence type="ECO:0000259" key="2">
    <source>
        <dbReference type="PROSITE" id="PS50853"/>
    </source>
</evidence>
<dbReference type="Pfam" id="PF00041">
    <property type="entry name" value="fn3"/>
    <property type="match status" value="1"/>
</dbReference>
<feature type="compositionally biased region" description="Basic and acidic residues" evidence="1">
    <location>
        <begin position="121"/>
        <end position="130"/>
    </location>
</feature>
<reference evidence="6" key="1">
    <citation type="submission" date="2017-02" db="UniProtKB">
        <authorList>
            <consortium name="WormBaseParasite"/>
        </authorList>
    </citation>
    <scope>IDENTIFICATION</scope>
</reference>
<accession>A0A0N4UGY8</accession>
<dbReference type="GO" id="GO:0009986">
    <property type="term" value="C:cell surface"/>
    <property type="evidence" value="ECO:0007669"/>
    <property type="project" value="TreeGrafter"/>
</dbReference>
<feature type="region of interest" description="Disordered" evidence="1">
    <location>
        <begin position="121"/>
        <end position="148"/>
    </location>
</feature>
<dbReference type="InterPro" id="IPR013783">
    <property type="entry name" value="Ig-like_fold"/>
</dbReference>
<dbReference type="STRING" id="318479.A0A0N4UGY8"/>
<dbReference type="AlphaFoldDB" id="A0A0N4UGY8"/>
<dbReference type="SUPFAM" id="SSF49265">
    <property type="entry name" value="Fibronectin type III"/>
    <property type="match status" value="2"/>
</dbReference>
<dbReference type="SMART" id="SM00060">
    <property type="entry name" value="FN3"/>
    <property type="match status" value="2"/>
</dbReference>
<dbReference type="Proteomes" id="UP000274756">
    <property type="component" value="Unassembled WGS sequence"/>
</dbReference>
<dbReference type="PANTHER" id="PTHR14131">
    <property type="entry name" value="ANOSMIN"/>
    <property type="match status" value="1"/>
</dbReference>
<evidence type="ECO:0000313" key="3">
    <source>
        <dbReference type="EMBL" id="VDN51421.1"/>
    </source>
</evidence>
<dbReference type="PANTHER" id="PTHR14131:SF5">
    <property type="entry name" value="ANOSMIN-1"/>
    <property type="match status" value="1"/>
</dbReference>
<evidence type="ECO:0000313" key="4">
    <source>
        <dbReference type="Proteomes" id="UP000038040"/>
    </source>
</evidence>
<evidence type="ECO:0000256" key="1">
    <source>
        <dbReference type="SAM" id="MobiDB-lite"/>
    </source>
</evidence>
<dbReference type="InterPro" id="IPR036116">
    <property type="entry name" value="FN3_sf"/>
</dbReference>
<dbReference type="Gene3D" id="2.60.40.10">
    <property type="entry name" value="Immunoglobulins"/>
    <property type="match status" value="2"/>
</dbReference>
<evidence type="ECO:0000313" key="6">
    <source>
        <dbReference type="WBParaSite" id="DME_0000678001-mRNA-1"/>
    </source>
</evidence>
<dbReference type="InterPro" id="IPR042447">
    <property type="entry name" value="Anosmin-1"/>
</dbReference>
<sequence>MEALNVFLQRNKLYAILKHLLTPGRYYTFRVAAVNTYGSLGFSNSSSLFKLSKEPRAPGQPRNLSLGKTTSNPDGLWTQEINWAPPASELPIKNYFITWYKSSEQQANVYEELLWKQNVEKQEKRSANHNDEDDPDNNDDFVDKERTSTVVPSYSTSALIEGLEGQSVYLTEVHASVDSSDGELHGEKAIIFIRTASSWTPITLSILSSTTPSYGPQEGVILESDSNLHKKEKISLLEVKTPYFEDGTLKTMISWLNSPHCSPMKTTFIVRWRLLACQLNDEKQKTYYDLDTSGQDWAEITVQQCVALLDELNFSCSYFLEIIDNVHFKTNSCEQTPSVTHKSCEIIDSSTALSCRASLDNPSAFCSWQAPQLEISRSEAIIGYRILLSAPLKAVEKVTINPPQARNVEFKGLERDTEYSVHVQTITSAGLGEVMRSKFRTFATLGNSEELNGIGFGKKSDRQILNDVFSAQEIIELPLETSASSVVRWLSTCCFLLICNFLSSSEI</sequence>
<dbReference type="Proteomes" id="UP000038040">
    <property type="component" value="Unplaced"/>
</dbReference>
<name>A0A0N4UGY8_DRAME</name>
<feature type="region of interest" description="Disordered" evidence="1">
    <location>
        <begin position="52"/>
        <end position="71"/>
    </location>
</feature>
<dbReference type="OrthoDB" id="4473401at2759"/>
<keyword evidence="5" id="KW-1185">Reference proteome</keyword>
<protein>
    <submittedName>
        <fullName evidence="6">Fibronectin type-III domain-containing protein</fullName>
    </submittedName>
</protein>
<gene>
    <name evidence="3" type="ORF">DME_LOCUS1394</name>
</gene>
<reference evidence="3 5" key="2">
    <citation type="submission" date="2018-11" db="EMBL/GenBank/DDBJ databases">
        <authorList>
            <consortium name="Pathogen Informatics"/>
        </authorList>
    </citation>
    <scope>NUCLEOTIDE SEQUENCE [LARGE SCALE GENOMIC DNA]</scope>
</reference>
<dbReference type="InterPro" id="IPR003961">
    <property type="entry name" value="FN3_dom"/>
</dbReference>
<proteinExistence type="predicted"/>
<feature type="compositionally biased region" description="Polar residues" evidence="1">
    <location>
        <begin position="62"/>
        <end position="71"/>
    </location>
</feature>
<feature type="compositionally biased region" description="Acidic residues" evidence="1">
    <location>
        <begin position="131"/>
        <end position="140"/>
    </location>
</feature>
<evidence type="ECO:0000313" key="5">
    <source>
        <dbReference type="Proteomes" id="UP000274756"/>
    </source>
</evidence>
<organism evidence="4 6">
    <name type="scientific">Dracunculus medinensis</name>
    <name type="common">Guinea worm</name>
    <dbReference type="NCBI Taxonomy" id="318479"/>
    <lineage>
        <taxon>Eukaryota</taxon>
        <taxon>Metazoa</taxon>
        <taxon>Ecdysozoa</taxon>
        <taxon>Nematoda</taxon>
        <taxon>Chromadorea</taxon>
        <taxon>Rhabditida</taxon>
        <taxon>Spirurina</taxon>
        <taxon>Dracunculoidea</taxon>
        <taxon>Dracunculidae</taxon>
        <taxon>Dracunculus</taxon>
    </lineage>
</organism>
<dbReference type="WBParaSite" id="DME_0000678001-mRNA-1">
    <property type="protein sequence ID" value="DME_0000678001-mRNA-1"/>
    <property type="gene ID" value="DME_0000678001"/>
</dbReference>
<dbReference type="PROSITE" id="PS50853">
    <property type="entry name" value="FN3"/>
    <property type="match status" value="1"/>
</dbReference>
<feature type="domain" description="Fibronectin type-III" evidence="2">
    <location>
        <begin position="349"/>
        <end position="447"/>
    </location>
</feature>
<dbReference type="GO" id="GO:0030182">
    <property type="term" value="P:neuron differentiation"/>
    <property type="evidence" value="ECO:0007669"/>
    <property type="project" value="TreeGrafter"/>
</dbReference>
<dbReference type="CDD" id="cd00063">
    <property type="entry name" value="FN3"/>
    <property type="match status" value="1"/>
</dbReference>